<dbReference type="PANTHER" id="PTHR33021:SF533">
    <property type="entry name" value="PHYTOCYANIN DOMAIN-CONTAINING PROTEIN"/>
    <property type="match status" value="1"/>
</dbReference>
<gene>
    <name evidence="15" type="ORF">FNV43_RR09155</name>
</gene>
<evidence type="ECO:0000313" key="15">
    <source>
        <dbReference type="EMBL" id="KAF3448442.1"/>
    </source>
</evidence>
<accession>A0A8K0H9H6</accession>
<comment type="caution">
    <text evidence="15">The sequence shown here is derived from an EMBL/GenBank/DDBJ whole genome shotgun (WGS) entry which is preliminary data.</text>
</comment>
<proteinExistence type="predicted"/>
<dbReference type="EMBL" id="VOIH02000004">
    <property type="protein sequence ID" value="KAF3448442.1"/>
    <property type="molecule type" value="Genomic_DNA"/>
</dbReference>
<dbReference type="GO" id="GO:0009055">
    <property type="term" value="F:electron transfer activity"/>
    <property type="evidence" value="ECO:0007669"/>
    <property type="project" value="InterPro"/>
</dbReference>
<dbReference type="PANTHER" id="PTHR33021">
    <property type="entry name" value="BLUE COPPER PROTEIN"/>
    <property type="match status" value="1"/>
</dbReference>
<keyword evidence="16" id="KW-1185">Reference proteome</keyword>
<keyword evidence="8" id="KW-0186">Copper</keyword>
<organism evidence="15 16">
    <name type="scientific">Rhamnella rubrinervis</name>
    <dbReference type="NCBI Taxonomy" id="2594499"/>
    <lineage>
        <taxon>Eukaryota</taxon>
        <taxon>Viridiplantae</taxon>
        <taxon>Streptophyta</taxon>
        <taxon>Embryophyta</taxon>
        <taxon>Tracheophyta</taxon>
        <taxon>Spermatophyta</taxon>
        <taxon>Magnoliopsida</taxon>
        <taxon>eudicotyledons</taxon>
        <taxon>Gunneridae</taxon>
        <taxon>Pentapetalae</taxon>
        <taxon>rosids</taxon>
        <taxon>fabids</taxon>
        <taxon>Rosales</taxon>
        <taxon>Rhamnaceae</taxon>
        <taxon>rhamnoid group</taxon>
        <taxon>Rhamneae</taxon>
        <taxon>Rhamnella</taxon>
    </lineage>
</organism>
<evidence type="ECO:0000256" key="11">
    <source>
        <dbReference type="ARBA" id="ARBA00023180"/>
    </source>
</evidence>
<name>A0A8K0H9H6_9ROSA</name>
<dbReference type="OrthoDB" id="687943at2759"/>
<dbReference type="SUPFAM" id="SSF49503">
    <property type="entry name" value="Cupredoxins"/>
    <property type="match status" value="1"/>
</dbReference>
<dbReference type="GO" id="GO:0046872">
    <property type="term" value="F:metal ion binding"/>
    <property type="evidence" value="ECO:0007669"/>
    <property type="project" value="UniProtKB-KW"/>
</dbReference>
<keyword evidence="6" id="KW-0249">Electron transport</keyword>
<evidence type="ECO:0000256" key="3">
    <source>
        <dbReference type="ARBA" id="ARBA00022692"/>
    </source>
</evidence>
<evidence type="ECO:0000256" key="10">
    <source>
        <dbReference type="ARBA" id="ARBA00023157"/>
    </source>
</evidence>
<sequence>MAFEKMLITIAMIAIAAPSALAKEFVVGDEKGWTVNFDYQTWAAGKDFRVGDKLIFKYAEGAHNVFRVDGNGFEQCVAPAETEALATGNDVITLTTPGRKWYICGVGQHCDAGKQRLAITVLPQSDPPASSPLPSSDGGDGGSSGAFPPSGATRAVAPKYYGWMATALGLVMMTII</sequence>
<dbReference type="Pfam" id="PF02298">
    <property type="entry name" value="Cu_bind_like"/>
    <property type="match status" value="1"/>
</dbReference>
<evidence type="ECO:0000256" key="12">
    <source>
        <dbReference type="SAM" id="MobiDB-lite"/>
    </source>
</evidence>
<dbReference type="GO" id="GO:0009610">
    <property type="term" value="P:response to symbiotic fungus"/>
    <property type="evidence" value="ECO:0007669"/>
    <property type="project" value="UniProtKB-ARBA"/>
</dbReference>
<dbReference type="CDD" id="cd04216">
    <property type="entry name" value="Phytocyanin"/>
    <property type="match status" value="1"/>
</dbReference>
<dbReference type="AlphaFoldDB" id="A0A8K0H9H6"/>
<evidence type="ECO:0000256" key="8">
    <source>
        <dbReference type="ARBA" id="ARBA00023008"/>
    </source>
</evidence>
<dbReference type="Gene3D" id="2.60.40.420">
    <property type="entry name" value="Cupredoxins - blue copper proteins"/>
    <property type="match status" value="1"/>
</dbReference>
<dbReference type="GO" id="GO:0005886">
    <property type="term" value="C:plasma membrane"/>
    <property type="evidence" value="ECO:0007669"/>
    <property type="project" value="TreeGrafter"/>
</dbReference>
<dbReference type="InterPro" id="IPR008972">
    <property type="entry name" value="Cupredoxin"/>
</dbReference>
<feature type="signal peptide" evidence="13">
    <location>
        <begin position="1"/>
        <end position="22"/>
    </location>
</feature>
<keyword evidence="2" id="KW-0813">Transport</keyword>
<keyword evidence="5 13" id="KW-0732">Signal</keyword>
<dbReference type="Proteomes" id="UP000796880">
    <property type="component" value="Unassembled WGS sequence"/>
</dbReference>
<evidence type="ECO:0000256" key="2">
    <source>
        <dbReference type="ARBA" id="ARBA00022448"/>
    </source>
</evidence>
<evidence type="ECO:0000259" key="14">
    <source>
        <dbReference type="PROSITE" id="PS51485"/>
    </source>
</evidence>
<keyword evidence="10" id="KW-1015">Disulfide bond</keyword>
<evidence type="ECO:0000256" key="5">
    <source>
        <dbReference type="ARBA" id="ARBA00022729"/>
    </source>
</evidence>
<dbReference type="PROSITE" id="PS51485">
    <property type="entry name" value="PHYTOCYANIN"/>
    <property type="match status" value="1"/>
</dbReference>
<feature type="domain" description="Phytocyanin" evidence="14">
    <location>
        <begin position="23"/>
        <end position="123"/>
    </location>
</feature>
<reference evidence="15" key="1">
    <citation type="submission" date="2020-03" db="EMBL/GenBank/DDBJ databases">
        <title>A high-quality chromosome-level genome assembly of a woody plant with both climbing and erect habits, Rhamnella rubrinervis.</title>
        <authorList>
            <person name="Lu Z."/>
            <person name="Yang Y."/>
            <person name="Zhu X."/>
            <person name="Sun Y."/>
        </authorList>
    </citation>
    <scope>NUCLEOTIDE SEQUENCE</scope>
    <source>
        <strain evidence="15">BYM</strain>
        <tissue evidence="15">Leaf</tissue>
    </source>
</reference>
<evidence type="ECO:0000313" key="16">
    <source>
        <dbReference type="Proteomes" id="UP000796880"/>
    </source>
</evidence>
<evidence type="ECO:0000256" key="4">
    <source>
        <dbReference type="ARBA" id="ARBA00022723"/>
    </source>
</evidence>
<feature type="chain" id="PRO_5035472276" description="Phytocyanin domain-containing protein" evidence="13">
    <location>
        <begin position="23"/>
        <end position="176"/>
    </location>
</feature>
<comment type="subcellular location">
    <subcellularLocation>
        <location evidence="1">Membrane</location>
        <topology evidence="1">Single-pass type I membrane protein</topology>
    </subcellularLocation>
</comment>
<keyword evidence="9" id="KW-0472">Membrane</keyword>
<keyword evidence="7" id="KW-1133">Transmembrane helix</keyword>
<dbReference type="InterPro" id="IPR039391">
    <property type="entry name" value="Phytocyanin-like"/>
</dbReference>
<evidence type="ECO:0000256" key="13">
    <source>
        <dbReference type="SAM" id="SignalP"/>
    </source>
</evidence>
<dbReference type="FunFam" id="2.60.40.420:FF:000067">
    <property type="entry name" value="Cupredoxin superfamily protein"/>
    <property type="match status" value="1"/>
</dbReference>
<evidence type="ECO:0000256" key="1">
    <source>
        <dbReference type="ARBA" id="ARBA00004479"/>
    </source>
</evidence>
<evidence type="ECO:0000256" key="7">
    <source>
        <dbReference type="ARBA" id="ARBA00022989"/>
    </source>
</evidence>
<keyword evidence="3" id="KW-0812">Transmembrane</keyword>
<evidence type="ECO:0000256" key="6">
    <source>
        <dbReference type="ARBA" id="ARBA00022982"/>
    </source>
</evidence>
<feature type="region of interest" description="Disordered" evidence="12">
    <location>
        <begin position="123"/>
        <end position="149"/>
    </location>
</feature>
<keyword evidence="4" id="KW-0479">Metal-binding</keyword>
<keyword evidence="11" id="KW-0325">Glycoprotein</keyword>
<evidence type="ECO:0000256" key="9">
    <source>
        <dbReference type="ARBA" id="ARBA00023136"/>
    </source>
</evidence>
<protein>
    <recommendedName>
        <fullName evidence="14">Phytocyanin domain-containing protein</fullName>
    </recommendedName>
</protein>
<dbReference type="InterPro" id="IPR003245">
    <property type="entry name" value="Phytocyanin_dom"/>
</dbReference>